<evidence type="ECO:0000256" key="1">
    <source>
        <dbReference type="SAM" id="MobiDB-lite"/>
    </source>
</evidence>
<evidence type="ECO:0000313" key="2">
    <source>
        <dbReference type="EMBL" id="KAK5088042.1"/>
    </source>
</evidence>
<sequence>MAESRYGRNRLQSGFVAARRIQRSASHPGTPEDSEDDSSPLDASHPGVHDLDTTDDDGGMILNVDGSGEEPIVISDDETEDGESDEGQRHARSVNIDNTSEEEESNTAHKPAQSEEKEDEPSFVIDLTPGMPQICLKDLNPDQLQDQIKYAFWHLQRDEIDLSRPLRGTLTKVVRKRPALIVACLLSTCLSSVPLSNDVLHAENVVMITATA</sequence>
<feature type="compositionally biased region" description="Acidic residues" evidence="1">
    <location>
        <begin position="75"/>
        <end position="85"/>
    </location>
</feature>
<dbReference type="Proteomes" id="UP001309876">
    <property type="component" value="Unassembled WGS sequence"/>
</dbReference>
<feature type="region of interest" description="Disordered" evidence="1">
    <location>
        <begin position="1"/>
        <end position="120"/>
    </location>
</feature>
<reference evidence="2 3" key="1">
    <citation type="submission" date="2023-08" db="EMBL/GenBank/DDBJ databases">
        <title>Black Yeasts Isolated from many extreme environments.</title>
        <authorList>
            <person name="Coleine C."/>
            <person name="Stajich J.E."/>
            <person name="Selbmann L."/>
        </authorList>
    </citation>
    <scope>NUCLEOTIDE SEQUENCE [LARGE SCALE GENOMIC DNA]</scope>
    <source>
        <strain evidence="2 3">CCFEE 5910</strain>
    </source>
</reference>
<dbReference type="AlphaFoldDB" id="A0AAN7T1Y6"/>
<dbReference type="EMBL" id="JAVRRJ010000002">
    <property type="protein sequence ID" value="KAK5088042.1"/>
    <property type="molecule type" value="Genomic_DNA"/>
</dbReference>
<keyword evidence="3" id="KW-1185">Reference proteome</keyword>
<proteinExistence type="predicted"/>
<organism evidence="2 3">
    <name type="scientific">Lithohypha guttulata</name>
    <dbReference type="NCBI Taxonomy" id="1690604"/>
    <lineage>
        <taxon>Eukaryota</taxon>
        <taxon>Fungi</taxon>
        <taxon>Dikarya</taxon>
        <taxon>Ascomycota</taxon>
        <taxon>Pezizomycotina</taxon>
        <taxon>Eurotiomycetes</taxon>
        <taxon>Chaetothyriomycetidae</taxon>
        <taxon>Chaetothyriales</taxon>
        <taxon>Trichomeriaceae</taxon>
        <taxon>Lithohypha</taxon>
    </lineage>
</organism>
<comment type="caution">
    <text evidence="2">The sequence shown here is derived from an EMBL/GenBank/DDBJ whole genome shotgun (WGS) entry which is preliminary data.</text>
</comment>
<name>A0AAN7T1Y6_9EURO</name>
<protein>
    <submittedName>
        <fullName evidence="2">Uncharacterized protein</fullName>
    </submittedName>
</protein>
<gene>
    <name evidence="2" type="ORF">LTR05_002258</name>
</gene>
<accession>A0AAN7T1Y6</accession>
<evidence type="ECO:0000313" key="3">
    <source>
        <dbReference type="Proteomes" id="UP001309876"/>
    </source>
</evidence>